<proteinExistence type="predicted"/>
<reference evidence="1 2" key="1">
    <citation type="submission" date="2013-12" db="EMBL/GenBank/DDBJ databases">
        <title>Interactions Between Genome Architecture and Virulence Genes in Pseudomonas syringae, strain CC1557 as a model.</title>
        <authorList>
            <person name="Baltrus D."/>
            <person name="Hockett K."/>
            <person name="Karlsrud E."/>
            <person name="Dougherty K."/>
            <person name="Nishimura M."/>
        </authorList>
    </citation>
    <scope>NUCLEOTIDE SEQUENCE [LARGE SCALE GENOMIC DNA]</scope>
    <source>
        <strain evidence="1 2">CC1557</strain>
    </source>
</reference>
<organism evidence="1 2">
    <name type="scientific">Pseudomonas syringae CC1557</name>
    <dbReference type="NCBI Taxonomy" id="1357279"/>
    <lineage>
        <taxon>Bacteria</taxon>
        <taxon>Pseudomonadati</taxon>
        <taxon>Pseudomonadota</taxon>
        <taxon>Gammaproteobacteria</taxon>
        <taxon>Pseudomonadales</taxon>
        <taxon>Pseudomonadaceae</taxon>
        <taxon>Pseudomonas</taxon>
        <taxon>Pseudomonas syringae</taxon>
    </lineage>
</organism>
<evidence type="ECO:0000313" key="2">
    <source>
        <dbReference type="Proteomes" id="UP000019089"/>
    </source>
</evidence>
<dbReference type="KEGG" id="psyr:N018_14145"/>
<dbReference type="AlphaFoldDB" id="W0N3I9"/>
<dbReference type="Proteomes" id="UP000019089">
    <property type="component" value="Chromosome"/>
</dbReference>
<sequence length="29" mass="3601">MEIFMYVLYFSVEQLIHPRFGTHSERELQ</sequence>
<name>W0N3I9_PSESX</name>
<gene>
    <name evidence="1" type="ORF">N018_14145</name>
</gene>
<dbReference type="EMBL" id="CP007014">
    <property type="protein sequence ID" value="AHG43631.1"/>
    <property type="molecule type" value="Genomic_DNA"/>
</dbReference>
<evidence type="ECO:0000313" key="1">
    <source>
        <dbReference type="EMBL" id="AHG43631.1"/>
    </source>
</evidence>
<dbReference type="HOGENOM" id="CLU_3409988_0_0_6"/>
<accession>W0N3I9</accession>
<protein>
    <submittedName>
        <fullName evidence="1">Uncharacterized protein</fullName>
    </submittedName>
</protein>